<evidence type="ECO:0000313" key="2">
    <source>
        <dbReference type="EMBL" id="KAK4370213.1"/>
    </source>
</evidence>
<keyword evidence="1" id="KW-1133">Transmembrane helix</keyword>
<comment type="caution">
    <text evidence="2">The sequence shown here is derived from an EMBL/GenBank/DDBJ whole genome shotgun (WGS) entry which is preliminary data.</text>
</comment>
<name>A0AAE1SFV9_9SOLA</name>
<protein>
    <submittedName>
        <fullName evidence="2">Uncharacterized protein</fullName>
    </submittedName>
</protein>
<reference evidence="2" key="1">
    <citation type="submission" date="2023-12" db="EMBL/GenBank/DDBJ databases">
        <title>Genome assembly of Anisodus tanguticus.</title>
        <authorList>
            <person name="Wang Y.-J."/>
        </authorList>
    </citation>
    <scope>NUCLEOTIDE SEQUENCE</scope>
    <source>
        <strain evidence="2">KB-2021</strain>
        <tissue evidence="2">Leaf</tissue>
    </source>
</reference>
<evidence type="ECO:0000256" key="1">
    <source>
        <dbReference type="SAM" id="Phobius"/>
    </source>
</evidence>
<keyword evidence="1" id="KW-0812">Transmembrane</keyword>
<keyword evidence="3" id="KW-1185">Reference proteome</keyword>
<dbReference type="Proteomes" id="UP001291623">
    <property type="component" value="Unassembled WGS sequence"/>
</dbReference>
<dbReference type="EMBL" id="JAVYJV010000005">
    <property type="protein sequence ID" value="KAK4370213.1"/>
    <property type="molecule type" value="Genomic_DNA"/>
</dbReference>
<dbReference type="AlphaFoldDB" id="A0AAE1SFV9"/>
<organism evidence="2 3">
    <name type="scientific">Anisodus tanguticus</name>
    <dbReference type="NCBI Taxonomy" id="243964"/>
    <lineage>
        <taxon>Eukaryota</taxon>
        <taxon>Viridiplantae</taxon>
        <taxon>Streptophyta</taxon>
        <taxon>Embryophyta</taxon>
        <taxon>Tracheophyta</taxon>
        <taxon>Spermatophyta</taxon>
        <taxon>Magnoliopsida</taxon>
        <taxon>eudicotyledons</taxon>
        <taxon>Gunneridae</taxon>
        <taxon>Pentapetalae</taxon>
        <taxon>asterids</taxon>
        <taxon>lamiids</taxon>
        <taxon>Solanales</taxon>
        <taxon>Solanaceae</taxon>
        <taxon>Solanoideae</taxon>
        <taxon>Hyoscyameae</taxon>
        <taxon>Anisodus</taxon>
    </lineage>
</organism>
<keyword evidence="1" id="KW-0472">Membrane</keyword>
<gene>
    <name evidence="2" type="ORF">RND71_009688</name>
</gene>
<sequence>MVKVISVCLRIDVEIMNGLNPIRTSQTSNSPSLHKMTSPNNLCLFFQRILVWFTPIVSLTSFSFCIVLKLLQILQEWRLQPFGRTYITQTFELRAQPFS</sequence>
<evidence type="ECO:0000313" key="3">
    <source>
        <dbReference type="Proteomes" id="UP001291623"/>
    </source>
</evidence>
<proteinExistence type="predicted"/>
<accession>A0AAE1SFV9</accession>
<feature type="transmembrane region" description="Helical" evidence="1">
    <location>
        <begin position="49"/>
        <end position="71"/>
    </location>
</feature>